<name>A0A8X6U081_NEPPI</name>
<protein>
    <submittedName>
        <fullName evidence="1">Uncharacterized protein</fullName>
    </submittedName>
</protein>
<comment type="caution">
    <text evidence="1">The sequence shown here is derived from an EMBL/GenBank/DDBJ whole genome shotgun (WGS) entry which is preliminary data.</text>
</comment>
<proteinExistence type="predicted"/>
<gene>
    <name evidence="1" type="ORF">NPIL_314581</name>
</gene>
<dbReference type="EMBL" id="BMAW01020490">
    <property type="protein sequence ID" value="GFT68450.1"/>
    <property type="molecule type" value="Genomic_DNA"/>
</dbReference>
<sequence>MRASYGRRCFHARESIVCLQTKIETGGKGCKEQDQTFAHPVKIISSGVNPEGCLKVKFKENKRLSKRHTKCGTDCLGNVGQDAFIFFRRKFSKIKILLWEEDAPQTVFERLL</sequence>
<organism evidence="1 2">
    <name type="scientific">Nephila pilipes</name>
    <name type="common">Giant wood spider</name>
    <name type="synonym">Nephila maculata</name>
    <dbReference type="NCBI Taxonomy" id="299642"/>
    <lineage>
        <taxon>Eukaryota</taxon>
        <taxon>Metazoa</taxon>
        <taxon>Ecdysozoa</taxon>
        <taxon>Arthropoda</taxon>
        <taxon>Chelicerata</taxon>
        <taxon>Arachnida</taxon>
        <taxon>Araneae</taxon>
        <taxon>Araneomorphae</taxon>
        <taxon>Entelegynae</taxon>
        <taxon>Araneoidea</taxon>
        <taxon>Nephilidae</taxon>
        <taxon>Nephila</taxon>
    </lineage>
</organism>
<evidence type="ECO:0000313" key="2">
    <source>
        <dbReference type="Proteomes" id="UP000887013"/>
    </source>
</evidence>
<dbReference type="AlphaFoldDB" id="A0A8X6U081"/>
<evidence type="ECO:0000313" key="1">
    <source>
        <dbReference type="EMBL" id="GFT68450.1"/>
    </source>
</evidence>
<dbReference type="Proteomes" id="UP000887013">
    <property type="component" value="Unassembled WGS sequence"/>
</dbReference>
<keyword evidence="2" id="KW-1185">Reference proteome</keyword>
<accession>A0A8X6U081</accession>
<reference evidence="1" key="1">
    <citation type="submission" date="2020-08" db="EMBL/GenBank/DDBJ databases">
        <title>Multicomponent nature underlies the extraordinary mechanical properties of spider dragline silk.</title>
        <authorList>
            <person name="Kono N."/>
            <person name="Nakamura H."/>
            <person name="Mori M."/>
            <person name="Yoshida Y."/>
            <person name="Ohtoshi R."/>
            <person name="Malay A.D."/>
            <person name="Moran D.A.P."/>
            <person name="Tomita M."/>
            <person name="Numata K."/>
            <person name="Arakawa K."/>
        </authorList>
    </citation>
    <scope>NUCLEOTIDE SEQUENCE</scope>
</reference>